<keyword evidence="5" id="KW-0378">Hydrolase</keyword>
<evidence type="ECO:0000256" key="3">
    <source>
        <dbReference type="ARBA" id="ARBA00012865"/>
    </source>
</evidence>
<keyword evidence="6" id="KW-1185">Reference proteome</keyword>
<comment type="similarity">
    <text evidence="2">Belongs to the class-A beta-lactamase family.</text>
</comment>
<dbReference type="InterPro" id="IPR000871">
    <property type="entry name" value="Beta-lactam_class-A"/>
</dbReference>
<sequence length="285" mass="30061">MIGLGGLAGSVAPPLLATSQRDPSAALAALEGRAKGRLGAFVLDTASGHSFGWRANERFTQCSSFKLSLGAMLLARGDAGTLDLSHRLRWTKADLLDYSPVTSQHVAQGMTLFNLARAAVVTSDNTAANLLLHASGGPQALTRFWRAIGDTVSRLDRFEPELNRTPPGTELDTTSPAAMGQTLRTLLLGTALSSASRRTLTAWMTAVETGTDRLRAGFPKDWVSGDKTGTGATTYIDLAFGAPVGKAPLLVTAYFEPAVRRPLIDPAATAVLAEVARIAVRFTKA</sequence>
<name>A0ABT0BA47_9SPHN</name>
<evidence type="ECO:0000313" key="6">
    <source>
        <dbReference type="Proteomes" id="UP001162881"/>
    </source>
</evidence>
<gene>
    <name evidence="5" type="primary">bla</name>
    <name evidence="5" type="ORF">MTR62_03270</name>
</gene>
<proteinExistence type="inferred from homology"/>
<evidence type="ECO:0000256" key="1">
    <source>
        <dbReference type="ARBA" id="ARBA00001526"/>
    </source>
</evidence>
<feature type="domain" description="Beta-lactamase class A catalytic" evidence="4">
    <location>
        <begin position="40"/>
        <end position="240"/>
    </location>
</feature>
<organism evidence="5 6">
    <name type="scientific">Novosphingobium organovorum</name>
    <dbReference type="NCBI Taxonomy" id="2930092"/>
    <lineage>
        <taxon>Bacteria</taxon>
        <taxon>Pseudomonadati</taxon>
        <taxon>Pseudomonadota</taxon>
        <taxon>Alphaproteobacteria</taxon>
        <taxon>Sphingomonadales</taxon>
        <taxon>Sphingomonadaceae</taxon>
        <taxon>Novosphingobium</taxon>
    </lineage>
</organism>
<dbReference type="EMBL" id="JALHLF010000006">
    <property type="protein sequence ID" value="MCJ2181728.1"/>
    <property type="molecule type" value="Genomic_DNA"/>
</dbReference>
<dbReference type="SUPFAM" id="SSF56601">
    <property type="entry name" value="beta-lactamase/transpeptidase-like"/>
    <property type="match status" value="1"/>
</dbReference>
<comment type="catalytic activity">
    <reaction evidence="1">
        <text>a beta-lactam + H2O = a substituted beta-amino acid</text>
        <dbReference type="Rhea" id="RHEA:20401"/>
        <dbReference type="ChEBI" id="CHEBI:15377"/>
        <dbReference type="ChEBI" id="CHEBI:35627"/>
        <dbReference type="ChEBI" id="CHEBI:140347"/>
        <dbReference type="EC" id="3.5.2.6"/>
    </reaction>
</comment>
<dbReference type="InterPro" id="IPR012338">
    <property type="entry name" value="Beta-lactam/transpept-like"/>
</dbReference>
<dbReference type="EC" id="3.5.2.6" evidence="3"/>
<dbReference type="Proteomes" id="UP001162881">
    <property type="component" value="Unassembled WGS sequence"/>
</dbReference>
<evidence type="ECO:0000256" key="2">
    <source>
        <dbReference type="ARBA" id="ARBA00009009"/>
    </source>
</evidence>
<protein>
    <recommendedName>
        <fullName evidence="3">beta-lactamase</fullName>
        <ecNumber evidence="3">3.5.2.6</ecNumber>
    </recommendedName>
</protein>
<dbReference type="InterPro" id="IPR045155">
    <property type="entry name" value="Beta-lactam_cat"/>
</dbReference>
<dbReference type="GO" id="GO:0008800">
    <property type="term" value="F:beta-lactamase activity"/>
    <property type="evidence" value="ECO:0007669"/>
    <property type="project" value="UniProtKB-EC"/>
</dbReference>
<comment type="caution">
    <text evidence="5">The sequence shown here is derived from an EMBL/GenBank/DDBJ whole genome shotgun (WGS) entry which is preliminary data.</text>
</comment>
<dbReference type="PRINTS" id="PR00118">
    <property type="entry name" value="BLACTAMASEA"/>
</dbReference>
<dbReference type="PANTHER" id="PTHR35333:SF3">
    <property type="entry name" value="BETA-LACTAMASE-TYPE TRANSPEPTIDASE FOLD CONTAINING PROTEIN"/>
    <property type="match status" value="1"/>
</dbReference>
<dbReference type="PANTHER" id="PTHR35333">
    <property type="entry name" value="BETA-LACTAMASE"/>
    <property type="match status" value="1"/>
</dbReference>
<dbReference type="Gene3D" id="3.40.710.10">
    <property type="entry name" value="DD-peptidase/beta-lactamase superfamily"/>
    <property type="match status" value="1"/>
</dbReference>
<accession>A0ABT0BA47</accession>
<evidence type="ECO:0000259" key="4">
    <source>
        <dbReference type="Pfam" id="PF13354"/>
    </source>
</evidence>
<reference evidence="5" key="1">
    <citation type="submission" date="2022-03" db="EMBL/GenBank/DDBJ databases">
        <title>Identification of a novel bacterium isolated from mangrove sediments.</title>
        <authorList>
            <person name="Pan X."/>
        </authorList>
    </citation>
    <scope>NUCLEOTIDE SEQUENCE</scope>
    <source>
        <strain evidence="5">B1949</strain>
    </source>
</reference>
<evidence type="ECO:0000313" key="5">
    <source>
        <dbReference type="EMBL" id="MCJ2181728.1"/>
    </source>
</evidence>
<dbReference type="Pfam" id="PF13354">
    <property type="entry name" value="Beta-lactamase2"/>
    <property type="match status" value="1"/>
</dbReference>
<dbReference type="NCBIfam" id="NF033103">
    <property type="entry name" value="bla_class_A"/>
    <property type="match status" value="1"/>
</dbReference>
<dbReference type="RefSeq" id="WP_244016929.1">
    <property type="nucleotide sequence ID" value="NZ_JALHLF010000006.1"/>
</dbReference>